<feature type="transmembrane region" description="Helical" evidence="7">
    <location>
        <begin position="74"/>
        <end position="93"/>
    </location>
</feature>
<evidence type="ECO:0000256" key="7">
    <source>
        <dbReference type="SAM" id="Phobius"/>
    </source>
</evidence>
<dbReference type="PANTHER" id="PTHR30250">
    <property type="entry name" value="PST FAMILY PREDICTED COLANIC ACID TRANSPORTER"/>
    <property type="match status" value="1"/>
</dbReference>
<dbReference type="InterPro" id="IPR050833">
    <property type="entry name" value="Poly_Biosynth_Transport"/>
</dbReference>
<evidence type="ECO:0000313" key="9">
    <source>
        <dbReference type="Proteomes" id="UP000276254"/>
    </source>
</evidence>
<evidence type="ECO:0000313" key="8">
    <source>
        <dbReference type="EMBL" id="AYJ86273.1"/>
    </source>
</evidence>
<sequence length="486" mass="52205">MVRRAVIWTFSAQFASFFIGFVGSIAVARLLSPREMGIYAVAAATIGLLQLVSTFGVGAYVIREVELSQKTLDTAFTINTLLAILLALIIAGASYPTAIFLRESAVASVLQVLALTPLLSIPEFRPATVLQREMKFGALSLIGVMKLAISIIVTVASAAMGASYMSPAYGTVASAVFGTIAFVSVAPHHVNFRTSLAQWRPIAKFGFQIMSVSGVSVAAARISDLVLGRLLGLTTLGLYSRASNLSNMIFSNLYGTGTRVVYAQLAKDFRERGVVRDTFLLGLRMIAGFMGPVLIGIAVLARPLIAGLYGEKWLGAAPVLSLLMVAQFISLTFAMNWELFAVRDKLGLQVKYEVSRSIFGVMAQTIGCFFGIIGAAASTVVTAFFSIALYVPMMPRLADSNHRELVKIYLEAFSLTVVACLPAAVLMYMNDWSAGTSVIQIVAAVLLGGCGWFLLLFTRSHPLAMEMRHFTRLIVAKLSTKTADSA</sequence>
<evidence type="ECO:0000256" key="6">
    <source>
        <dbReference type="ARBA" id="ARBA00023136"/>
    </source>
</evidence>
<name>A0A494TH42_SPHPE</name>
<dbReference type="GO" id="GO:0005886">
    <property type="term" value="C:plasma membrane"/>
    <property type="evidence" value="ECO:0007669"/>
    <property type="project" value="UniProtKB-SubCell"/>
</dbReference>
<keyword evidence="5 7" id="KW-1133">Transmembrane helix</keyword>
<feature type="transmembrane region" description="Helical" evidence="7">
    <location>
        <begin position="408"/>
        <end position="429"/>
    </location>
</feature>
<feature type="transmembrane region" description="Helical" evidence="7">
    <location>
        <begin position="313"/>
        <end position="337"/>
    </location>
</feature>
<keyword evidence="3" id="KW-1003">Cell membrane</keyword>
<comment type="similarity">
    <text evidence="2">Belongs to the polysaccharide synthase family.</text>
</comment>
<evidence type="ECO:0000256" key="5">
    <source>
        <dbReference type="ARBA" id="ARBA00022989"/>
    </source>
</evidence>
<evidence type="ECO:0000256" key="2">
    <source>
        <dbReference type="ARBA" id="ARBA00007430"/>
    </source>
</evidence>
<dbReference type="EMBL" id="CP032829">
    <property type="protein sequence ID" value="AYJ86273.1"/>
    <property type="molecule type" value="Genomic_DNA"/>
</dbReference>
<dbReference type="PANTHER" id="PTHR30250:SF10">
    <property type="entry name" value="LIPOPOLYSACCHARIDE BIOSYNTHESIS PROTEIN WZXC"/>
    <property type="match status" value="1"/>
</dbReference>
<dbReference type="OrthoDB" id="7356923at2"/>
<keyword evidence="6 7" id="KW-0472">Membrane</keyword>
<proteinExistence type="inferred from homology"/>
<comment type="subcellular location">
    <subcellularLocation>
        <location evidence="1">Cell membrane</location>
        <topology evidence="1">Multi-pass membrane protein</topology>
    </subcellularLocation>
</comment>
<feature type="transmembrane region" description="Helical" evidence="7">
    <location>
        <begin position="357"/>
        <end position="387"/>
    </location>
</feature>
<feature type="transmembrane region" description="Helical" evidence="7">
    <location>
        <begin position="435"/>
        <end position="458"/>
    </location>
</feature>
<evidence type="ECO:0000256" key="4">
    <source>
        <dbReference type="ARBA" id="ARBA00022692"/>
    </source>
</evidence>
<feature type="transmembrane region" description="Helical" evidence="7">
    <location>
        <begin position="7"/>
        <end position="31"/>
    </location>
</feature>
<reference evidence="8 9" key="1">
    <citation type="submission" date="2018-09" db="EMBL/GenBank/DDBJ databases">
        <title>Sphingomonas peninsula sp. nov., isolated from fildes peninsula, Antarctic soil.</title>
        <authorList>
            <person name="Yingchao G."/>
        </authorList>
    </citation>
    <scope>NUCLEOTIDE SEQUENCE [LARGE SCALE GENOMIC DNA]</scope>
    <source>
        <strain evidence="8 9">YZ-8</strain>
    </source>
</reference>
<feature type="transmembrane region" description="Helical" evidence="7">
    <location>
        <begin position="168"/>
        <end position="190"/>
    </location>
</feature>
<evidence type="ECO:0008006" key="10">
    <source>
        <dbReference type="Google" id="ProtNLM"/>
    </source>
</evidence>
<dbReference type="AlphaFoldDB" id="A0A494TH42"/>
<organism evidence="8 9">
    <name type="scientific">Sphingomonas paeninsulae</name>
    <dbReference type="NCBI Taxonomy" id="2319844"/>
    <lineage>
        <taxon>Bacteria</taxon>
        <taxon>Pseudomonadati</taxon>
        <taxon>Pseudomonadota</taxon>
        <taxon>Alphaproteobacteria</taxon>
        <taxon>Sphingomonadales</taxon>
        <taxon>Sphingomonadaceae</taxon>
        <taxon>Sphingomonas</taxon>
    </lineage>
</organism>
<gene>
    <name evidence="8" type="ORF">D3Y57_10245</name>
</gene>
<feature type="transmembrane region" description="Helical" evidence="7">
    <location>
        <begin position="105"/>
        <end position="124"/>
    </location>
</feature>
<feature type="transmembrane region" description="Helical" evidence="7">
    <location>
        <begin position="279"/>
        <end position="301"/>
    </location>
</feature>
<evidence type="ECO:0000256" key="3">
    <source>
        <dbReference type="ARBA" id="ARBA00022475"/>
    </source>
</evidence>
<dbReference type="KEGG" id="spha:D3Y57_10245"/>
<keyword evidence="9" id="KW-1185">Reference proteome</keyword>
<dbReference type="Proteomes" id="UP000276254">
    <property type="component" value="Chromosome"/>
</dbReference>
<accession>A0A494TH42</accession>
<feature type="transmembrane region" description="Helical" evidence="7">
    <location>
        <begin position="37"/>
        <end position="62"/>
    </location>
</feature>
<feature type="transmembrane region" description="Helical" evidence="7">
    <location>
        <begin position="136"/>
        <end position="162"/>
    </location>
</feature>
<keyword evidence="4 7" id="KW-0812">Transmembrane</keyword>
<protein>
    <recommendedName>
        <fullName evidence="10">Polysaccharide biosynthesis protein</fullName>
    </recommendedName>
</protein>
<evidence type="ECO:0000256" key="1">
    <source>
        <dbReference type="ARBA" id="ARBA00004651"/>
    </source>
</evidence>
<dbReference type="Pfam" id="PF13440">
    <property type="entry name" value="Polysacc_synt_3"/>
    <property type="match status" value="1"/>
</dbReference>